<dbReference type="PANTHER" id="PTHR46017:SF1">
    <property type="entry name" value="ALPHA-MANNOSIDASE 2C1"/>
    <property type="match status" value="1"/>
</dbReference>
<dbReference type="PANTHER" id="PTHR46017">
    <property type="entry name" value="ALPHA-MANNOSIDASE 2C1"/>
    <property type="match status" value="1"/>
</dbReference>
<dbReference type="InterPro" id="IPR027291">
    <property type="entry name" value="Glyco_hydro_38_N_sf"/>
</dbReference>
<dbReference type="Pfam" id="PF07748">
    <property type="entry name" value="Glyco_hydro_38C"/>
    <property type="match status" value="1"/>
</dbReference>
<evidence type="ECO:0000256" key="2">
    <source>
        <dbReference type="ARBA" id="ARBA00022723"/>
    </source>
</evidence>
<dbReference type="RefSeq" id="WP_191159518.1">
    <property type="nucleotide sequence ID" value="NZ_JACXAI010000023.1"/>
</dbReference>
<dbReference type="Gene3D" id="2.60.40.2220">
    <property type="match status" value="1"/>
</dbReference>
<dbReference type="Gene3D" id="3.20.110.10">
    <property type="entry name" value="Glycoside hydrolase 38, N terminal domain"/>
    <property type="match status" value="1"/>
</dbReference>
<evidence type="ECO:0000259" key="5">
    <source>
        <dbReference type="SMART" id="SM00872"/>
    </source>
</evidence>
<name>A0A926S2C5_9BACI</name>
<dbReference type="FunFam" id="3.20.110.10:FF:000002">
    <property type="entry name" value="alpha-mannosidase 2C1 isoform X1"/>
    <property type="match status" value="1"/>
</dbReference>
<dbReference type="SMART" id="SM00872">
    <property type="entry name" value="Alpha-mann_mid"/>
    <property type="match status" value="1"/>
</dbReference>
<organism evidence="6 7">
    <name type="scientific">Metabacillus arenae</name>
    <dbReference type="NCBI Taxonomy" id="2771434"/>
    <lineage>
        <taxon>Bacteria</taxon>
        <taxon>Bacillati</taxon>
        <taxon>Bacillota</taxon>
        <taxon>Bacilli</taxon>
        <taxon>Bacillales</taxon>
        <taxon>Bacillaceae</taxon>
        <taxon>Metabacillus</taxon>
    </lineage>
</organism>
<proteinExistence type="inferred from homology"/>
<dbReference type="GO" id="GO:0046872">
    <property type="term" value="F:metal ion binding"/>
    <property type="evidence" value="ECO:0007669"/>
    <property type="project" value="UniProtKB-KW"/>
</dbReference>
<dbReference type="InterPro" id="IPR011330">
    <property type="entry name" value="Glyco_hydro/deAcase_b/a-brl"/>
</dbReference>
<dbReference type="CDD" id="cd10789">
    <property type="entry name" value="GH38N_AMII_ER_cytosolic"/>
    <property type="match status" value="1"/>
</dbReference>
<dbReference type="InterPro" id="IPR028995">
    <property type="entry name" value="Glyco_hydro_57/38_cen_sf"/>
</dbReference>
<reference evidence="6" key="1">
    <citation type="submission" date="2020-09" db="EMBL/GenBank/DDBJ databases">
        <title>A novel bacterium of genus Bacillus, isolated from South China Sea.</title>
        <authorList>
            <person name="Huang H."/>
            <person name="Mo K."/>
            <person name="Hu Y."/>
        </authorList>
    </citation>
    <scope>NUCLEOTIDE SEQUENCE</scope>
    <source>
        <strain evidence="6">IB182487</strain>
    </source>
</reference>
<dbReference type="InterPro" id="IPR000602">
    <property type="entry name" value="Glyco_hydro_38_N"/>
</dbReference>
<dbReference type="Proteomes" id="UP000626844">
    <property type="component" value="Unassembled WGS sequence"/>
</dbReference>
<accession>A0A926S2C5</accession>
<dbReference type="InterPro" id="IPR041147">
    <property type="entry name" value="GH38_C"/>
</dbReference>
<dbReference type="FunFam" id="2.70.98.30:FF:000010">
    <property type="entry name" value="Cytosolic alpha-mannosidase"/>
    <property type="match status" value="1"/>
</dbReference>
<evidence type="ECO:0000256" key="1">
    <source>
        <dbReference type="ARBA" id="ARBA00009792"/>
    </source>
</evidence>
<dbReference type="EMBL" id="JACXAI010000023">
    <property type="protein sequence ID" value="MBD1381874.1"/>
    <property type="molecule type" value="Genomic_DNA"/>
</dbReference>
<comment type="similarity">
    <text evidence="1">Belongs to the glycosyl hydrolase 38 family.</text>
</comment>
<dbReference type="FunFam" id="1.20.1270.50:FF:000004">
    <property type="entry name" value="alpha-mannosidase 2C1 isoform X1"/>
    <property type="match status" value="1"/>
</dbReference>
<keyword evidence="2" id="KW-0479">Metal-binding</keyword>
<evidence type="ECO:0000313" key="6">
    <source>
        <dbReference type="EMBL" id="MBD1381874.1"/>
    </source>
</evidence>
<dbReference type="InterPro" id="IPR015341">
    <property type="entry name" value="Glyco_hydro_38_cen"/>
</dbReference>
<dbReference type="Pfam" id="PF01074">
    <property type="entry name" value="Glyco_hydro_38N"/>
    <property type="match status" value="1"/>
</dbReference>
<dbReference type="Pfam" id="PF17677">
    <property type="entry name" value="Glyco_hydro38C2"/>
    <property type="match status" value="1"/>
</dbReference>
<keyword evidence="7" id="KW-1185">Reference proteome</keyword>
<dbReference type="GO" id="GO:0006013">
    <property type="term" value="P:mannose metabolic process"/>
    <property type="evidence" value="ECO:0007669"/>
    <property type="project" value="InterPro"/>
</dbReference>
<dbReference type="SUPFAM" id="SSF88688">
    <property type="entry name" value="Families 57/38 glycoside transferase middle domain"/>
    <property type="match status" value="1"/>
</dbReference>
<dbReference type="GO" id="GO:0030246">
    <property type="term" value="F:carbohydrate binding"/>
    <property type="evidence" value="ECO:0007669"/>
    <property type="project" value="InterPro"/>
</dbReference>
<dbReference type="InterPro" id="IPR037094">
    <property type="entry name" value="Glyco_hydro_38_cen_sf"/>
</dbReference>
<dbReference type="InterPro" id="IPR011013">
    <property type="entry name" value="Gal_mutarotase_sf_dom"/>
</dbReference>
<dbReference type="GO" id="GO:0009313">
    <property type="term" value="P:oligosaccharide catabolic process"/>
    <property type="evidence" value="ECO:0007669"/>
    <property type="project" value="TreeGrafter"/>
</dbReference>
<sequence length="1045" mass="120494">MHRIQRLIRILHANQYKDLLEIQGWKSKKAQYVNPGEYSYYNENIEGLIINIGDLVADSGTTVFLEKEVEIPKSWQNNTVGILFKVNGNGKQSYCESLISIQGIPTQGLDRNRNLLIIPPDKLGNKVLHIQIEVFNPVGIPKDHLRGFNLVASPETDPPPGYLEQSSLVLINKEVQSLLYTLEVCYKTATSLDKSDTRYHLLHKAMELVVDQLGMPSKKTLLDQNLLRKLEAGLKQTVNDLSGFREGTIRAIGQSHIDIAWLWPMKETIRKGSRTFSSICTLLEEYNDFEFAQSQPQLFSFLKEYQPKVYKRVKEKVAEGRFEIIGGMWVEPDLNIPSGESLVRQLLYGKKFFKDEFGLEPRVEWLPDTFGYCASLPQILKKAGTDYFMTTKLNWNDTNRFPYDLFYWEGIDGTKILSYLHNILGQQTEPADIKSTWEDYNQKNEYPERMLVYGYGDGGGGVTREMIEYLERSSNLPGLPDVKFDKVHDFFDRIDSEKPQLPNWYGDLYLELHRGTYTSHAKTKKNNREAESLYRELEIWNSLAHITLGITYPMEEINKGWQLILLNQFHDIVPGTSISPVYDLSEKQYNELFEKGTRLKEEAIKYITQSINTEGTGQPIILLNSLSWTRDEMITITGGKELLTKKMIDKQGNSYKTDYIVSDDENVTLNVYIDRIPEIGYKTVWLEDTAQQEVALSKEFSGHWETPVYKVEFTNNGWISRLYDKKADKEIIKDGEYANELQLFDDLPTDWDAWDIDPNFEKQLTINPHLIDSKVIYKGSVSDKLEFIWKVNHSLVNQEITFYHDSKKIDFKTTVDWLEKHKLLKVAFPVNIYSSKATYEIPFGSIERATHNNTSWEQAQYEVCGQRWADLSEGNYGVSLLNDCKYGYDIKGNKIRLSLLRAPKWPDTQADIMKHKFTYSLFPHEGDWRNGNTVKKGQELNSPITVVMTSAHSGKLPDSMAFINTNSESVIIDSIKQAENKNGIILRMYESKGSETSAILQFRQMITTINETNLLEQPVTKLLMKDGQISRKFHPYEISTYHVIK</sequence>
<dbReference type="InterPro" id="IPR011682">
    <property type="entry name" value="Glyco_hydro_38_C"/>
</dbReference>
<dbReference type="Gene3D" id="1.20.1270.50">
    <property type="entry name" value="Glycoside hydrolase family 38, central domain"/>
    <property type="match status" value="1"/>
</dbReference>
<evidence type="ECO:0000256" key="4">
    <source>
        <dbReference type="ARBA" id="ARBA00023295"/>
    </source>
</evidence>
<evidence type="ECO:0000313" key="7">
    <source>
        <dbReference type="Proteomes" id="UP000626844"/>
    </source>
</evidence>
<keyword evidence="3" id="KW-0378">Hydrolase</keyword>
<dbReference type="SUPFAM" id="SSF74650">
    <property type="entry name" value="Galactose mutarotase-like"/>
    <property type="match status" value="1"/>
</dbReference>
<gene>
    <name evidence="6" type="ORF">IC621_16715</name>
</gene>
<dbReference type="Pfam" id="PF09261">
    <property type="entry name" value="Alpha-mann_mid"/>
    <property type="match status" value="1"/>
</dbReference>
<dbReference type="AlphaFoldDB" id="A0A926S2C5"/>
<evidence type="ECO:0000256" key="3">
    <source>
        <dbReference type="ARBA" id="ARBA00022801"/>
    </source>
</evidence>
<keyword evidence="4" id="KW-0326">Glycosidase</keyword>
<dbReference type="Gene3D" id="2.70.98.30">
    <property type="entry name" value="Golgi alpha-mannosidase II, domain 4"/>
    <property type="match status" value="1"/>
</dbReference>
<dbReference type="SUPFAM" id="SSF88713">
    <property type="entry name" value="Glycoside hydrolase/deacetylase"/>
    <property type="match status" value="1"/>
</dbReference>
<comment type="caution">
    <text evidence="6">The sequence shown here is derived from an EMBL/GenBank/DDBJ whole genome shotgun (WGS) entry which is preliminary data.</text>
</comment>
<dbReference type="GO" id="GO:0004559">
    <property type="term" value="F:alpha-mannosidase activity"/>
    <property type="evidence" value="ECO:0007669"/>
    <property type="project" value="InterPro"/>
</dbReference>
<protein>
    <submittedName>
        <fullName evidence="6">Alpha-mannosidase</fullName>
    </submittedName>
</protein>
<feature type="domain" description="Glycoside hydrolase family 38 central" evidence="5">
    <location>
        <begin position="511"/>
        <end position="589"/>
    </location>
</feature>